<dbReference type="EMBL" id="JBHTJH010000010">
    <property type="protein sequence ID" value="MFD0862650.1"/>
    <property type="molecule type" value="Genomic_DNA"/>
</dbReference>
<dbReference type="InterPro" id="IPR016181">
    <property type="entry name" value="Acyl_CoA_acyltransferase"/>
</dbReference>
<reference evidence="3" key="1">
    <citation type="journal article" date="2019" name="Int. J. Syst. Evol. Microbiol.">
        <title>The Global Catalogue of Microorganisms (GCM) 10K type strain sequencing project: providing services to taxonomists for standard genome sequencing and annotation.</title>
        <authorList>
            <consortium name="The Broad Institute Genomics Platform"/>
            <consortium name="The Broad Institute Genome Sequencing Center for Infectious Disease"/>
            <person name="Wu L."/>
            <person name="Ma J."/>
        </authorList>
    </citation>
    <scope>NUCLEOTIDE SEQUENCE [LARGE SCALE GENOMIC DNA]</scope>
    <source>
        <strain evidence="3">CCUG 62952</strain>
    </source>
</reference>
<dbReference type="InterPro" id="IPR031165">
    <property type="entry name" value="GNAT_YJDJ"/>
</dbReference>
<dbReference type="InterPro" id="IPR010693">
    <property type="entry name" value="Divergent_4Fe-4S_mono-cluster"/>
</dbReference>
<feature type="domain" description="N-acetyltransferase" evidence="1">
    <location>
        <begin position="83"/>
        <end position="168"/>
    </location>
</feature>
<organism evidence="2 3">
    <name type="scientific">Sungkyunkwania multivorans</name>
    <dbReference type="NCBI Taxonomy" id="1173618"/>
    <lineage>
        <taxon>Bacteria</taxon>
        <taxon>Pseudomonadati</taxon>
        <taxon>Bacteroidota</taxon>
        <taxon>Flavobacteriia</taxon>
        <taxon>Flavobacteriales</taxon>
        <taxon>Flavobacteriaceae</taxon>
        <taxon>Sungkyunkwania</taxon>
    </lineage>
</organism>
<gene>
    <name evidence="2" type="ORF">ACFQ1M_10585</name>
</gene>
<dbReference type="PANTHER" id="PTHR31435:SF10">
    <property type="entry name" value="BSR4717 PROTEIN"/>
    <property type="match status" value="1"/>
</dbReference>
<name>A0ABW3D0P7_9FLAO</name>
<keyword evidence="3" id="KW-1185">Reference proteome</keyword>
<dbReference type="Proteomes" id="UP001596978">
    <property type="component" value="Unassembled WGS sequence"/>
</dbReference>
<proteinExistence type="predicted"/>
<protein>
    <submittedName>
        <fullName evidence="2">(4Fe-4S)-binding protein</fullName>
    </submittedName>
</protein>
<dbReference type="Gene3D" id="3.40.630.30">
    <property type="match status" value="1"/>
</dbReference>
<dbReference type="Pfam" id="PF06902">
    <property type="entry name" value="Fer4_19"/>
    <property type="match status" value="1"/>
</dbReference>
<evidence type="ECO:0000313" key="2">
    <source>
        <dbReference type="EMBL" id="MFD0862650.1"/>
    </source>
</evidence>
<dbReference type="SUPFAM" id="SSF55729">
    <property type="entry name" value="Acyl-CoA N-acyltransferases (Nat)"/>
    <property type="match status" value="1"/>
</dbReference>
<dbReference type="RefSeq" id="WP_386407975.1">
    <property type="nucleotide sequence ID" value="NZ_JBHTJH010000010.1"/>
</dbReference>
<dbReference type="InterPro" id="IPR045057">
    <property type="entry name" value="Gcn5-rel_NAT"/>
</dbReference>
<dbReference type="Pfam" id="PF14542">
    <property type="entry name" value="Acetyltransf_CG"/>
    <property type="match status" value="1"/>
</dbReference>
<dbReference type="PANTHER" id="PTHR31435">
    <property type="entry name" value="PROTEIN NATD1"/>
    <property type="match status" value="1"/>
</dbReference>
<dbReference type="PROSITE" id="PS51729">
    <property type="entry name" value="GNAT_YJDJ"/>
    <property type="match status" value="1"/>
</dbReference>
<comment type="caution">
    <text evidence="2">The sequence shown here is derived from an EMBL/GenBank/DDBJ whole genome shotgun (WGS) entry which is preliminary data.</text>
</comment>
<accession>A0ABW3D0P7</accession>
<sequence>MELQKEYHNGDLTIVWKPERCQHAGICVKMLPEVYNPKEKPWIKAENASVEALKDQISKCPSGALTYYMKDDTKTSTATVQVVDNEEKKRFEAEVKGKIAFIEYIRAKGSIYLTHTEVPIELEGNGVGSALVREVLTRIDRSGEKLAPLCPFVAAYMKRHPEWKKLLAEGYNV</sequence>
<evidence type="ECO:0000259" key="1">
    <source>
        <dbReference type="PROSITE" id="PS51729"/>
    </source>
</evidence>
<evidence type="ECO:0000313" key="3">
    <source>
        <dbReference type="Proteomes" id="UP001596978"/>
    </source>
</evidence>